<keyword evidence="2" id="KW-1185">Reference proteome</keyword>
<protein>
    <submittedName>
        <fullName evidence="1">Uncharacterized protein</fullName>
    </submittedName>
</protein>
<comment type="caution">
    <text evidence="1">The sequence shown here is derived from an EMBL/GenBank/DDBJ whole genome shotgun (WGS) entry which is preliminary data.</text>
</comment>
<sequence length="82" mass="9215">MAVNSSHDKGGGVWPAGISASVHSNAAEKFAKPRAVETPRLFEISMTTIHKYKLQAIRRLPSHTPWEQSIQQVQVEKQRQVH</sequence>
<accession>A0A4Y2M0T4</accession>
<reference evidence="1 2" key="1">
    <citation type="journal article" date="2019" name="Sci. Rep.">
        <title>Orb-weaving spider Araneus ventricosus genome elucidates the spidroin gene catalogue.</title>
        <authorList>
            <person name="Kono N."/>
            <person name="Nakamura H."/>
            <person name="Ohtoshi R."/>
            <person name="Moran D.A.P."/>
            <person name="Shinohara A."/>
            <person name="Yoshida Y."/>
            <person name="Fujiwara M."/>
            <person name="Mori M."/>
            <person name="Tomita M."/>
            <person name="Arakawa K."/>
        </authorList>
    </citation>
    <scope>NUCLEOTIDE SEQUENCE [LARGE SCALE GENOMIC DNA]</scope>
</reference>
<organism evidence="1 2">
    <name type="scientific">Araneus ventricosus</name>
    <name type="common">Orbweaver spider</name>
    <name type="synonym">Epeira ventricosa</name>
    <dbReference type="NCBI Taxonomy" id="182803"/>
    <lineage>
        <taxon>Eukaryota</taxon>
        <taxon>Metazoa</taxon>
        <taxon>Ecdysozoa</taxon>
        <taxon>Arthropoda</taxon>
        <taxon>Chelicerata</taxon>
        <taxon>Arachnida</taxon>
        <taxon>Araneae</taxon>
        <taxon>Araneomorphae</taxon>
        <taxon>Entelegynae</taxon>
        <taxon>Araneoidea</taxon>
        <taxon>Araneidae</taxon>
        <taxon>Araneus</taxon>
    </lineage>
</organism>
<gene>
    <name evidence="1" type="ORF">AVEN_46241_1</name>
</gene>
<dbReference type="EMBL" id="BGPR01006643">
    <property type="protein sequence ID" value="GBN20648.1"/>
    <property type="molecule type" value="Genomic_DNA"/>
</dbReference>
<proteinExistence type="predicted"/>
<evidence type="ECO:0000313" key="1">
    <source>
        <dbReference type="EMBL" id="GBN20648.1"/>
    </source>
</evidence>
<dbReference type="AlphaFoldDB" id="A0A4Y2M0T4"/>
<evidence type="ECO:0000313" key="2">
    <source>
        <dbReference type="Proteomes" id="UP000499080"/>
    </source>
</evidence>
<dbReference type="Proteomes" id="UP000499080">
    <property type="component" value="Unassembled WGS sequence"/>
</dbReference>
<name>A0A4Y2M0T4_ARAVE</name>